<dbReference type="Proteomes" id="UP000282971">
    <property type="component" value="Unassembled WGS sequence"/>
</dbReference>
<sequence>MDVEAFRRSLDVDTLTTVDALRTLIASCHDGLTERIKWNAPSFCHGGDDRITLGIERKGGVRVVFHRGAKAKDMAGFVFDDPDRIARWPAADRGVAVFADAGAVAAKAEALCALCARWIDATAP</sequence>
<evidence type="ECO:0000313" key="2">
    <source>
        <dbReference type="EMBL" id="RVT89191.1"/>
    </source>
</evidence>
<comment type="caution">
    <text evidence="2">The sequence shown here is derived from an EMBL/GenBank/DDBJ whole genome shotgun (WGS) entry which is preliminary data.</text>
</comment>
<dbReference type="InterPro" id="IPR014922">
    <property type="entry name" value="YdhG-like"/>
</dbReference>
<keyword evidence="3" id="KW-1185">Reference proteome</keyword>
<dbReference type="EMBL" id="SACN01000006">
    <property type="protein sequence ID" value="RVT89191.1"/>
    <property type="molecule type" value="Genomic_DNA"/>
</dbReference>
<dbReference type="SUPFAM" id="SSF159888">
    <property type="entry name" value="YdhG-like"/>
    <property type="match status" value="1"/>
</dbReference>
<organism evidence="2 3">
    <name type="scientific">Sphingomonas crocodyli</name>
    <dbReference type="NCBI Taxonomy" id="1979270"/>
    <lineage>
        <taxon>Bacteria</taxon>
        <taxon>Pseudomonadati</taxon>
        <taxon>Pseudomonadota</taxon>
        <taxon>Alphaproteobacteria</taxon>
        <taxon>Sphingomonadales</taxon>
        <taxon>Sphingomonadaceae</taxon>
        <taxon>Sphingomonas</taxon>
    </lineage>
</organism>
<feature type="domain" description="YdhG-like" evidence="1">
    <location>
        <begin position="18"/>
        <end position="76"/>
    </location>
</feature>
<dbReference type="RefSeq" id="WP_127746781.1">
    <property type="nucleotide sequence ID" value="NZ_SACN01000006.1"/>
</dbReference>
<evidence type="ECO:0000313" key="3">
    <source>
        <dbReference type="Proteomes" id="UP000282971"/>
    </source>
</evidence>
<protein>
    <submittedName>
        <fullName evidence="2">DUF1801 domain-containing protein</fullName>
    </submittedName>
</protein>
<accession>A0A437LUT1</accession>
<reference evidence="2 3" key="1">
    <citation type="submission" date="2019-01" db="EMBL/GenBank/DDBJ databases">
        <authorList>
            <person name="Chen W.-M."/>
        </authorList>
    </citation>
    <scope>NUCLEOTIDE SEQUENCE [LARGE SCALE GENOMIC DNA]</scope>
    <source>
        <strain evidence="2 3">CCP-7</strain>
    </source>
</reference>
<gene>
    <name evidence="2" type="ORF">EOD43_23045</name>
</gene>
<proteinExistence type="predicted"/>
<name>A0A437LUT1_9SPHN</name>
<evidence type="ECO:0000259" key="1">
    <source>
        <dbReference type="Pfam" id="PF08818"/>
    </source>
</evidence>
<dbReference type="AlphaFoldDB" id="A0A437LUT1"/>
<dbReference type="Pfam" id="PF08818">
    <property type="entry name" value="DUF1801"/>
    <property type="match status" value="1"/>
</dbReference>
<dbReference type="OrthoDB" id="9811812at2"/>